<evidence type="ECO:0000313" key="1">
    <source>
        <dbReference type="EMBL" id="GGE17272.1"/>
    </source>
</evidence>
<proteinExistence type="predicted"/>
<protein>
    <submittedName>
        <fullName evidence="1">Uncharacterized protein</fullName>
    </submittedName>
</protein>
<reference evidence="1" key="1">
    <citation type="journal article" date="2014" name="Int. J. Syst. Evol. Microbiol.">
        <title>Complete genome sequence of Corynebacterium casei LMG S-19264T (=DSM 44701T), isolated from a smear-ripened cheese.</title>
        <authorList>
            <consortium name="US DOE Joint Genome Institute (JGI-PGF)"/>
            <person name="Walter F."/>
            <person name="Albersmeier A."/>
            <person name="Kalinowski J."/>
            <person name="Ruckert C."/>
        </authorList>
    </citation>
    <scope>NUCLEOTIDE SEQUENCE</scope>
    <source>
        <strain evidence="1">CGMCC 1.15519</strain>
    </source>
</reference>
<sequence>MGYWLWMSTRPAPDTELDSEVFGVPVDWATLSSEEQAFLQEGIDDLDRGAFVSHAEMKLEFKRMREKYARK</sequence>
<evidence type="ECO:0000313" key="2">
    <source>
        <dbReference type="Proteomes" id="UP000635071"/>
    </source>
</evidence>
<reference evidence="1" key="2">
    <citation type="submission" date="2020-09" db="EMBL/GenBank/DDBJ databases">
        <authorList>
            <person name="Sun Q."/>
            <person name="Zhou Y."/>
        </authorList>
    </citation>
    <scope>NUCLEOTIDE SEQUENCE</scope>
    <source>
        <strain evidence="1">CGMCC 1.15519</strain>
    </source>
</reference>
<accession>A0A916ZWU0</accession>
<organism evidence="1 2">
    <name type="scientific">Sandarakinorhabdus glacialis</name>
    <dbReference type="NCBI Taxonomy" id="1614636"/>
    <lineage>
        <taxon>Bacteria</taxon>
        <taxon>Pseudomonadati</taxon>
        <taxon>Pseudomonadota</taxon>
        <taxon>Alphaproteobacteria</taxon>
        <taxon>Sphingomonadales</taxon>
        <taxon>Sphingosinicellaceae</taxon>
        <taxon>Sandarakinorhabdus</taxon>
    </lineage>
</organism>
<dbReference type="EMBL" id="BMJM01000009">
    <property type="protein sequence ID" value="GGE17272.1"/>
    <property type="molecule type" value="Genomic_DNA"/>
</dbReference>
<dbReference type="Proteomes" id="UP000635071">
    <property type="component" value="Unassembled WGS sequence"/>
</dbReference>
<dbReference type="AlphaFoldDB" id="A0A916ZWU0"/>
<keyword evidence="2" id="KW-1185">Reference proteome</keyword>
<name>A0A916ZWU0_9SPHN</name>
<comment type="caution">
    <text evidence="1">The sequence shown here is derived from an EMBL/GenBank/DDBJ whole genome shotgun (WGS) entry which is preliminary data.</text>
</comment>
<gene>
    <name evidence="1" type="ORF">GCM10011529_24750</name>
</gene>